<organism evidence="1 2">
    <name type="scientific">Gigaspora rosea</name>
    <dbReference type="NCBI Taxonomy" id="44941"/>
    <lineage>
        <taxon>Eukaryota</taxon>
        <taxon>Fungi</taxon>
        <taxon>Fungi incertae sedis</taxon>
        <taxon>Mucoromycota</taxon>
        <taxon>Glomeromycotina</taxon>
        <taxon>Glomeromycetes</taxon>
        <taxon>Diversisporales</taxon>
        <taxon>Gigasporaceae</taxon>
        <taxon>Gigaspora</taxon>
    </lineage>
</organism>
<dbReference type="AlphaFoldDB" id="A0A397VBP6"/>
<reference evidence="1 2" key="1">
    <citation type="submission" date="2018-06" db="EMBL/GenBank/DDBJ databases">
        <title>Comparative genomics reveals the genomic features of Rhizophagus irregularis, R. cerebriforme, R. diaphanum and Gigaspora rosea, and their symbiotic lifestyle signature.</title>
        <authorList>
            <person name="Morin E."/>
            <person name="San Clemente H."/>
            <person name="Chen E.C.H."/>
            <person name="De La Providencia I."/>
            <person name="Hainaut M."/>
            <person name="Kuo A."/>
            <person name="Kohler A."/>
            <person name="Murat C."/>
            <person name="Tang N."/>
            <person name="Roy S."/>
            <person name="Loubradou J."/>
            <person name="Henrissat B."/>
            <person name="Grigoriev I.V."/>
            <person name="Corradi N."/>
            <person name="Roux C."/>
            <person name="Martin F.M."/>
        </authorList>
    </citation>
    <scope>NUCLEOTIDE SEQUENCE [LARGE SCALE GENOMIC DNA]</scope>
    <source>
        <strain evidence="1 2">DAOM 194757</strain>
    </source>
</reference>
<keyword evidence="2" id="KW-1185">Reference proteome</keyword>
<name>A0A397VBP6_9GLOM</name>
<gene>
    <name evidence="1" type="ORF">C2G38_2182365</name>
</gene>
<dbReference type="OrthoDB" id="2419736at2759"/>
<evidence type="ECO:0000313" key="2">
    <source>
        <dbReference type="Proteomes" id="UP000266673"/>
    </source>
</evidence>
<sequence length="273" mass="32207">MLLPEYHCKSEQFETTKNNPTNAISTIYALIFNTKTHYSCYQVMGWTDDNILKIINKGVLFFPRVCLLEQHEIFIYNIDSKLLKQFVGTTPNEVWKLFGQLQKFRGTQLFGLEDHNIQTLIRQTRIPRHTLANIEWHQFFITWMKLDITIIELEPALKIIYPRGYEFRDREYRAWQTMLRYCGCTNVTPWSYQESKVQFWTKSDNPNGDRESLANLHKIGYLTSTPSHIPNTSKTFWSCFVCVLADNEKYLDGKQRILSIIANDFSYANCKIN</sequence>
<evidence type="ECO:0000313" key="1">
    <source>
        <dbReference type="EMBL" id="RIB19271.1"/>
    </source>
</evidence>
<accession>A0A397VBP6</accession>
<dbReference type="Proteomes" id="UP000266673">
    <property type="component" value="Unassembled WGS sequence"/>
</dbReference>
<comment type="caution">
    <text evidence="1">The sequence shown here is derived from an EMBL/GenBank/DDBJ whole genome shotgun (WGS) entry which is preliminary data.</text>
</comment>
<dbReference type="EMBL" id="QKWP01000485">
    <property type="protein sequence ID" value="RIB19271.1"/>
    <property type="molecule type" value="Genomic_DNA"/>
</dbReference>
<proteinExistence type="predicted"/>
<protein>
    <submittedName>
        <fullName evidence="1">Uncharacterized protein</fullName>
    </submittedName>
</protein>